<accession>A0A1E5UFS9</accession>
<reference evidence="1 2" key="1">
    <citation type="submission" date="2016-09" db="EMBL/GenBank/DDBJ databases">
        <authorList>
            <person name="Capua I."/>
            <person name="De Benedictis P."/>
            <person name="Joannis T."/>
            <person name="Lombin L.H."/>
            <person name="Cattoli G."/>
        </authorList>
    </citation>
    <scope>NUCLEOTIDE SEQUENCE [LARGE SCALE GENOMIC DNA]</scope>
    <source>
        <strain evidence="1 2">NRS-1</strain>
    </source>
</reference>
<dbReference type="AlphaFoldDB" id="A0A1E5UFS9"/>
<gene>
    <name evidence="1" type="ORF">BHF72_1775</name>
</gene>
<name>A0A1E5UFS9_9FLAO</name>
<comment type="caution">
    <text evidence="1">The sequence shown here is derived from an EMBL/GenBank/DDBJ whole genome shotgun (WGS) entry which is preliminary data.</text>
</comment>
<sequence length="343" mass="41279">MMNILFAYNTDHKNNDYIFRLIELTQKLNDAFVYSSLEEFWEPTRKYDFIIINWPDYLFRWKVEITSLDLKKIKNTLNYHKKNETKIITFVHDEKSHFSNNKNLQELFNICYSESNTLVHLGNFSLEKYKEKYPTISHKLVYHPLYNSFDLDKSFSEIRKKMKIRKKDFLIMVPGSIRKKDEYDFAVKVYKKINIKNKKLFFLRGNYFINSRFNYFNIWYLLNKIYLKYIYKIFINEGYLSNEKLSDYLTISNLILLPRIDILNSGNITLCSQFNKLIVGFESGNISNWLDILGHIKIRENDDLQNLNKLIDNKITQRINFKNKVQSISNDLIIIEQLKDVFV</sequence>
<evidence type="ECO:0008006" key="3">
    <source>
        <dbReference type="Google" id="ProtNLM"/>
    </source>
</evidence>
<dbReference type="RefSeq" id="WP_069797548.1">
    <property type="nucleotide sequence ID" value="NZ_CP034157.1"/>
</dbReference>
<evidence type="ECO:0000313" key="1">
    <source>
        <dbReference type="EMBL" id="OEL11739.1"/>
    </source>
</evidence>
<dbReference type="KEGG" id="cnr:EB819_08575"/>
<dbReference type="STRING" id="237258.SAMN04489756_11048"/>
<dbReference type="Proteomes" id="UP000095601">
    <property type="component" value="Unassembled WGS sequence"/>
</dbReference>
<dbReference type="OrthoDB" id="1007434at2"/>
<evidence type="ECO:0000313" key="2">
    <source>
        <dbReference type="Proteomes" id="UP000095601"/>
    </source>
</evidence>
<dbReference type="EMBL" id="MKGI01000023">
    <property type="protein sequence ID" value="OEL11739.1"/>
    <property type="molecule type" value="Genomic_DNA"/>
</dbReference>
<keyword evidence="2" id="KW-1185">Reference proteome</keyword>
<protein>
    <recommendedName>
        <fullName evidence="3">Glycosyl transferases group 1 family protein</fullName>
    </recommendedName>
</protein>
<proteinExistence type="predicted"/>
<organism evidence="1 2">
    <name type="scientific">Cloacibacterium normanense</name>
    <dbReference type="NCBI Taxonomy" id="237258"/>
    <lineage>
        <taxon>Bacteria</taxon>
        <taxon>Pseudomonadati</taxon>
        <taxon>Bacteroidota</taxon>
        <taxon>Flavobacteriia</taxon>
        <taxon>Flavobacteriales</taxon>
        <taxon>Weeksellaceae</taxon>
    </lineage>
</organism>